<evidence type="ECO:0000256" key="4">
    <source>
        <dbReference type="ARBA" id="ARBA00023136"/>
    </source>
</evidence>
<dbReference type="SUPFAM" id="SSF56954">
    <property type="entry name" value="Outer membrane efflux proteins (OEP)"/>
    <property type="match status" value="1"/>
</dbReference>
<name>A0A2I0CLQ7_9PSED</name>
<organism evidence="8 9">
    <name type="scientific">Pseudomonas fluvialis</name>
    <dbReference type="NCBI Taxonomy" id="1793966"/>
    <lineage>
        <taxon>Bacteria</taxon>
        <taxon>Pseudomonadati</taxon>
        <taxon>Pseudomonadota</taxon>
        <taxon>Gammaproteobacteria</taxon>
        <taxon>Pseudomonadales</taxon>
        <taxon>Pseudomonadaceae</taxon>
        <taxon>Pseudomonas</taxon>
    </lineage>
</organism>
<comment type="subcellular location">
    <subcellularLocation>
        <location evidence="1">Cell outer membrane</location>
    </subcellularLocation>
</comment>
<dbReference type="GO" id="GO:1990281">
    <property type="term" value="C:efflux pump complex"/>
    <property type="evidence" value="ECO:0007669"/>
    <property type="project" value="TreeGrafter"/>
</dbReference>
<dbReference type="GO" id="GO:0015288">
    <property type="term" value="F:porin activity"/>
    <property type="evidence" value="ECO:0007669"/>
    <property type="project" value="TreeGrafter"/>
</dbReference>
<reference evidence="9" key="3">
    <citation type="submission" date="2017-12" db="EMBL/GenBank/DDBJ databases">
        <authorList>
            <person name="Yu X.-Y."/>
        </authorList>
    </citation>
    <scope>NUCLEOTIDE SEQUENCE [LARGE SCALE GENOMIC DNA]</scope>
    <source>
        <strain evidence="9">ZYSR67-Z</strain>
    </source>
</reference>
<dbReference type="EMBL" id="BMDE01000001">
    <property type="protein sequence ID" value="GGH89514.1"/>
    <property type="molecule type" value="Genomic_DNA"/>
</dbReference>
<reference evidence="7" key="5">
    <citation type="submission" date="2024-05" db="EMBL/GenBank/DDBJ databases">
        <authorList>
            <person name="Sun Q."/>
            <person name="Sedlacek I."/>
        </authorList>
    </citation>
    <scope>NUCLEOTIDE SEQUENCE</scope>
    <source>
        <strain evidence="7">CCM 8778</strain>
    </source>
</reference>
<dbReference type="GO" id="GO:0015562">
    <property type="term" value="F:efflux transmembrane transporter activity"/>
    <property type="evidence" value="ECO:0007669"/>
    <property type="project" value="InterPro"/>
</dbReference>
<reference evidence="10" key="4">
    <citation type="journal article" date="2019" name="Int. J. Syst. Evol. Microbiol.">
        <title>The Global Catalogue of Microorganisms (GCM) 10K type strain sequencing project: providing services to taxonomists for standard genome sequencing and annotation.</title>
        <authorList>
            <consortium name="The Broad Institute Genomics Platform"/>
            <consortium name="The Broad Institute Genome Sequencing Center for Infectious Disease"/>
            <person name="Wu L."/>
            <person name="Ma J."/>
        </authorList>
    </citation>
    <scope>NUCLEOTIDE SEQUENCE [LARGE SCALE GENOMIC DNA]</scope>
    <source>
        <strain evidence="10">CCM 8778</strain>
    </source>
</reference>
<evidence type="ECO:0000313" key="7">
    <source>
        <dbReference type="EMBL" id="GGH89514.1"/>
    </source>
</evidence>
<accession>A0A2I0CLQ7</accession>
<evidence type="ECO:0000313" key="9">
    <source>
        <dbReference type="Proteomes" id="UP000242861"/>
    </source>
</evidence>
<dbReference type="PANTHER" id="PTHR30026:SF20">
    <property type="entry name" value="OUTER MEMBRANE PROTEIN TOLC"/>
    <property type="match status" value="1"/>
</dbReference>
<dbReference type="GO" id="GO:0009279">
    <property type="term" value="C:cell outer membrane"/>
    <property type="evidence" value="ECO:0007669"/>
    <property type="project" value="UniProtKB-SubCell"/>
</dbReference>
<keyword evidence="3" id="KW-0812">Transmembrane</keyword>
<feature type="chain" id="PRO_5014149921" evidence="6">
    <location>
        <begin position="24"/>
        <end position="416"/>
    </location>
</feature>
<evidence type="ECO:0000256" key="1">
    <source>
        <dbReference type="ARBA" id="ARBA00004442"/>
    </source>
</evidence>
<dbReference type="RefSeq" id="WP_093985878.1">
    <property type="nucleotide sequence ID" value="NZ_BMDE01000001.1"/>
</dbReference>
<evidence type="ECO:0000313" key="8">
    <source>
        <dbReference type="EMBL" id="PKF70086.1"/>
    </source>
</evidence>
<dbReference type="InterPro" id="IPR051906">
    <property type="entry name" value="TolC-like"/>
</dbReference>
<evidence type="ECO:0000256" key="5">
    <source>
        <dbReference type="ARBA" id="ARBA00023237"/>
    </source>
</evidence>
<evidence type="ECO:0000313" key="10">
    <source>
        <dbReference type="Proteomes" id="UP000655550"/>
    </source>
</evidence>
<dbReference type="Proteomes" id="UP000655550">
    <property type="component" value="Unassembled WGS sequence"/>
</dbReference>
<dbReference type="Gene3D" id="1.20.1600.10">
    <property type="entry name" value="Outer membrane efflux proteins (OEP)"/>
    <property type="match status" value="1"/>
</dbReference>
<reference evidence="7" key="1">
    <citation type="journal article" date="2014" name="Int. J. Syst. Evol. Microbiol.">
        <title>Complete genome of a new Firmicutes species belonging to the dominant human colonic microbiota ('Ruminococcus bicirculans') reveals two chromosomes and a selective capacity to utilize plant glucans.</title>
        <authorList>
            <consortium name="NISC Comparative Sequencing Program"/>
            <person name="Wegmann U."/>
            <person name="Louis P."/>
            <person name="Goesmann A."/>
            <person name="Henrissat B."/>
            <person name="Duncan S.H."/>
            <person name="Flint H.J."/>
        </authorList>
    </citation>
    <scope>NUCLEOTIDE SEQUENCE</scope>
    <source>
        <strain evidence="7">CCM 8778</strain>
    </source>
</reference>
<feature type="signal peptide" evidence="6">
    <location>
        <begin position="1"/>
        <end position="23"/>
    </location>
</feature>
<dbReference type="Proteomes" id="UP000242861">
    <property type="component" value="Unassembled WGS sequence"/>
</dbReference>
<evidence type="ECO:0000256" key="6">
    <source>
        <dbReference type="SAM" id="SignalP"/>
    </source>
</evidence>
<protein>
    <submittedName>
        <fullName evidence="8">TolC family protein</fullName>
    </submittedName>
    <submittedName>
        <fullName evidence="7">Transporter</fullName>
    </submittedName>
</protein>
<evidence type="ECO:0000256" key="2">
    <source>
        <dbReference type="ARBA" id="ARBA00022452"/>
    </source>
</evidence>
<reference evidence="8" key="2">
    <citation type="submission" date="2017-12" db="EMBL/GenBank/DDBJ databases">
        <authorList>
            <person name="Hurst M.R.H."/>
        </authorList>
    </citation>
    <scope>NUCLEOTIDE SEQUENCE [LARGE SCALE GENOMIC DNA]</scope>
    <source>
        <strain evidence="8">ZYSR67-Z</strain>
    </source>
</reference>
<keyword evidence="2" id="KW-1134">Transmembrane beta strand</keyword>
<dbReference type="PANTHER" id="PTHR30026">
    <property type="entry name" value="OUTER MEMBRANE PROTEIN TOLC"/>
    <property type="match status" value="1"/>
</dbReference>
<keyword evidence="5" id="KW-0998">Cell outer membrane</keyword>
<dbReference type="EMBL" id="PIYS01000029">
    <property type="protein sequence ID" value="PKF70086.1"/>
    <property type="molecule type" value="Genomic_DNA"/>
</dbReference>
<keyword evidence="10" id="KW-1185">Reference proteome</keyword>
<keyword evidence="6" id="KW-0732">Signal</keyword>
<proteinExistence type="predicted"/>
<dbReference type="AlphaFoldDB" id="A0A2I0CLQ7"/>
<comment type="caution">
    <text evidence="8">The sequence shown here is derived from an EMBL/GenBank/DDBJ whole genome shotgun (WGS) entry which is preliminary data.</text>
</comment>
<evidence type="ECO:0000256" key="3">
    <source>
        <dbReference type="ARBA" id="ARBA00022692"/>
    </source>
</evidence>
<keyword evidence="4" id="KW-0472">Membrane</keyword>
<gene>
    <name evidence="8" type="ORF">CW360_14985</name>
    <name evidence="7" type="ORF">GCM10007363_04830</name>
</gene>
<sequence>MPVFSRGVALGLWLLCISQGLGAAPESLSYADALRLALHSAPQNEAAAAGLEAAQVVRQAAGELPDPQLILGLDNLPLDGRERFSLNQDPMTQRRLGVMQSVPNAAKRAAREQQAEAEIGLALAASQLSQRQSRLQAALAWLELYYLEQRQPLLAQWRQAVAMQRDSLPAALAEGRSTPAEWLQLDQQWLLLDERDEELQRDLQAARSQLARWIGAAAWQSLQGPPPQRTLDAAQLQAALQQHPDLQVQRARVVQADAGLQQALAEKRPDWAVEVAYGNRAGYGDMLMLEWRVDLPLFVGSRQGPRIAAQRQLQRQSEAQQDALWRQLQAELQGALASRQQLQQAVQRSQTQLVPLAEQAVTLQLAAYQAGGQPLQAVLLARQALADSRLRELQLQGRLSQLDAQLYHLYLEEPQP</sequence>